<keyword evidence="2" id="KW-1185">Reference proteome</keyword>
<evidence type="ECO:0000313" key="1">
    <source>
        <dbReference type="EMBL" id="MBA0694186.1"/>
    </source>
</evidence>
<dbReference type="EMBL" id="JABFAA010000010">
    <property type="protein sequence ID" value="MBA0694186.1"/>
    <property type="molecule type" value="Genomic_DNA"/>
</dbReference>
<gene>
    <name evidence="1" type="ORF">Goari_004506</name>
</gene>
<dbReference type="AlphaFoldDB" id="A0A7J8Y3P4"/>
<protein>
    <submittedName>
        <fullName evidence="1">Uncharacterized protein</fullName>
    </submittedName>
</protein>
<dbReference type="Proteomes" id="UP000593577">
    <property type="component" value="Unassembled WGS sequence"/>
</dbReference>
<sequence>VVSLDRTRVSVEIPGQNYLVHWSAFY</sequence>
<accession>A0A7J8Y3P4</accession>
<evidence type="ECO:0000313" key="2">
    <source>
        <dbReference type="Proteomes" id="UP000593577"/>
    </source>
</evidence>
<name>A0A7J8Y3P4_GOSAI</name>
<feature type="non-terminal residue" evidence="1">
    <location>
        <position position="1"/>
    </location>
</feature>
<proteinExistence type="predicted"/>
<comment type="caution">
    <text evidence="1">The sequence shown here is derived from an EMBL/GenBank/DDBJ whole genome shotgun (WGS) entry which is preliminary data.</text>
</comment>
<organism evidence="1 2">
    <name type="scientific">Gossypium aridum</name>
    <name type="common">American cotton</name>
    <name type="synonym">Erioxylum aridum</name>
    <dbReference type="NCBI Taxonomy" id="34290"/>
    <lineage>
        <taxon>Eukaryota</taxon>
        <taxon>Viridiplantae</taxon>
        <taxon>Streptophyta</taxon>
        <taxon>Embryophyta</taxon>
        <taxon>Tracheophyta</taxon>
        <taxon>Spermatophyta</taxon>
        <taxon>Magnoliopsida</taxon>
        <taxon>eudicotyledons</taxon>
        <taxon>Gunneridae</taxon>
        <taxon>Pentapetalae</taxon>
        <taxon>rosids</taxon>
        <taxon>malvids</taxon>
        <taxon>Malvales</taxon>
        <taxon>Malvaceae</taxon>
        <taxon>Malvoideae</taxon>
        <taxon>Gossypium</taxon>
    </lineage>
</organism>
<reference evidence="1 2" key="1">
    <citation type="journal article" date="2019" name="Genome Biol. Evol.">
        <title>Insights into the evolution of the New World diploid cottons (Gossypium, subgenus Houzingenia) based on genome sequencing.</title>
        <authorList>
            <person name="Grover C.E."/>
            <person name="Arick M.A. 2nd"/>
            <person name="Thrash A."/>
            <person name="Conover J.L."/>
            <person name="Sanders W.S."/>
            <person name="Peterson D.G."/>
            <person name="Frelichowski J.E."/>
            <person name="Scheffler J.A."/>
            <person name="Scheffler B.E."/>
            <person name="Wendel J.F."/>
        </authorList>
    </citation>
    <scope>NUCLEOTIDE SEQUENCE [LARGE SCALE GENOMIC DNA]</scope>
    <source>
        <strain evidence="1">185</strain>
        <tissue evidence="1">Leaf</tissue>
    </source>
</reference>